<evidence type="ECO:0000313" key="2">
    <source>
        <dbReference type="Proteomes" id="UP001500618"/>
    </source>
</evidence>
<sequence length="113" mass="12668">MTADRTESKVLCDRSKRPHVIGQVVAAASGRAVTFAEYVPPGDRELPWSRVAADSPDADSLRVAWCRHCRRQFPLVPADLLRQREKTVTLWPTPTLDDPFFDASIARRVIPGK</sequence>
<organism evidence="1 2">
    <name type="scientific">Fodinicola feengrottensis</name>
    <dbReference type="NCBI Taxonomy" id="435914"/>
    <lineage>
        <taxon>Bacteria</taxon>
        <taxon>Bacillati</taxon>
        <taxon>Actinomycetota</taxon>
        <taxon>Actinomycetes</taxon>
        <taxon>Mycobacteriales</taxon>
        <taxon>Fodinicola</taxon>
    </lineage>
</organism>
<keyword evidence="2" id="KW-1185">Reference proteome</keyword>
<protein>
    <submittedName>
        <fullName evidence="1">Uncharacterized protein</fullName>
    </submittedName>
</protein>
<comment type="caution">
    <text evidence="1">The sequence shown here is derived from an EMBL/GenBank/DDBJ whole genome shotgun (WGS) entry which is preliminary data.</text>
</comment>
<dbReference type="EMBL" id="BAAANY010000031">
    <property type="protein sequence ID" value="GAA1706559.1"/>
    <property type="molecule type" value="Genomic_DNA"/>
</dbReference>
<evidence type="ECO:0000313" key="1">
    <source>
        <dbReference type="EMBL" id="GAA1706559.1"/>
    </source>
</evidence>
<name>A0ABN2IKQ5_9ACTN</name>
<accession>A0ABN2IKQ5</accession>
<proteinExistence type="predicted"/>
<gene>
    <name evidence="1" type="ORF">GCM10009765_65020</name>
</gene>
<dbReference type="Proteomes" id="UP001500618">
    <property type="component" value="Unassembled WGS sequence"/>
</dbReference>
<dbReference type="RefSeq" id="WP_344314061.1">
    <property type="nucleotide sequence ID" value="NZ_BAAANY010000031.1"/>
</dbReference>
<reference evidence="1 2" key="1">
    <citation type="journal article" date="2019" name="Int. J. Syst. Evol. Microbiol.">
        <title>The Global Catalogue of Microorganisms (GCM) 10K type strain sequencing project: providing services to taxonomists for standard genome sequencing and annotation.</title>
        <authorList>
            <consortium name="The Broad Institute Genomics Platform"/>
            <consortium name="The Broad Institute Genome Sequencing Center for Infectious Disease"/>
            <person name="Wu L."/>
            <person name="Ma J."/>
        </authorList>
    </citation>
    <scope>NUCLEOTIDE SEQUENCE [LARGE SCALE GENOMIC DNA]</scope>
    <source>
        <strain evidence="1 2">JCM 14718</strain>
    </source>
</reference>